<dbReference type="PANTHER" id="PTHR11474:SF21">
    <property type="entry name" value="SHKT DOMAIN-CONTAINING PROTEIN"/>
    <property type="match status" value="1"/>
</dbReference>
<dbReference type="InterPro" id="IPR050316">
    <property type="entry name" value="Tyrosinase/Hemocyanin"/>
</dbReference>
<dbReference type="Gene3D" id="1.10.1280.10">
    <property type="entry name" value="Di-copper center containing domain from catechol oxidase"/>
    <property type="match status" value="1"/>
</dbReference>
<dbReference type="InterPro" id="IPR008922">
    <property type="entry name" value="Di-copper_centre_dom_sf"/>
</dbReference>
<evidence type="ECO:0000313" key="5">
    <source>
        <dbReference type="Proteomes" id="UP000270094"/>
    </source>
</evidence>
<evidence type="ECO:0000259" key="3">
    <source>
        <dbReference type="PROSITE" id="PS00497"/>
    </source>
</evidence>
<dbReference type="PROSITE" id="PS00497">
    <property type="entry name" value="TYROSINASE_1"/>
    <property type="match status" value="1"/>
</dbReference>
<organism evidence="4 5">
    <name type="scientific">Strongylus vulgaris</name>
    <name type="common">Blood worm</name>
    <dbReference type="NCBI Taxonomy" id="40348"/>
    <lineage>
        <taxon>Eukaryota</taxon>
        <taxon>Metazoa</taxon>
        <taxon>Ecdysozoa</taxon>
        <taxon>Nematoda</taxon>
        <taxon>Chromadorea</taxon>
        <taxon>Rhabditida</taxon>
        <taxon>Rhabditina</taxon>
        <taxon>Rhabditomorpha</taxon>
        <taxon>Strongyloidea</taxon>
        <taxon>Strongylidae</taxon>
        <taxon>Strongylus</taxon>
    </lineage>
</organism>
<dbReference type="GO" id="GO:0046872">
    <property type="term" value="F:metal ion binding"/>
    <property type="evidence" value="ECO:0007669"/>
    <property type="project" value="UniProtKB-KW"/>
</dbReference>
<feature type="region of interest" description="Disordered" evidence="2">
    <location>
        <begin position="120"/>
        <end position="139"/>
    </location>
</feature>
<feature type="domain" description="Tyrosinase copper-binding" evidence="3">
    <location>
        <begin position="27"/>
        <end position="44"/>
    </location>
</feature>
<accession>A0A3P7I0R4</accession>
<dbReference type="PANTHER" id="PTHR11474">
    <property type="entry name" value="TYROSINASE FAMILY MEMBER"/>
    <property type="match status" value="1"/>
</dbReference>
<dbReference type="SUPFAM" id="SSF48056">
    <property type="entry name" value="Di-copper centre-containing domain"/>
    <property type="match status" value="1"/>
</dbReference>
<dbReference type="AlphaFoldDB" id="A0A3P7I0R4"/>
<protein>
    <recommendedName>
        <fullName evidence="3">Tyrosinase copper-binding domain-containing protein</fullName>
    </recommendedName>
</protein>
<feature type="compositionally biased region" description="Low complexity" evidence="2">
    <location>
        <begin position="120"/>
        <end position="131"/>
    </location>
</feature>
<keyword evidence="1" id="KW-0479">Metal-binding</keyword>
<dbReference type="GO" id="GO:0016491">
    <property type="term" value="F:oxidoreductase activity"/>
    <property type="evidence" value="ECO:0007669"/>
    <property type="project" value="InterPro"/>
</dbReference>
<dbReference type="InterPro" id="IPR002227">
    <property type="entry name" value="Tyrosinase_Cu-bd"/>
</dbReference>
<dbReference type="OrthoDB" id="6132182at2759"/>
<evidence type="ECO:0000256" key="1">
    <source>
        <dbReference type="ARBA" id="ARBA00022723"/>
    </source>
</evidence>
<gene>
    <name evidence="4" type="ORF">SVUK_LOCUS2029</name>
</gene>
<keyword evidence="5" id="KW-1185">Reference proteome</keyword>
<name>A0A3P7I0R4_STRVU</name>
<reference evidence="4 5" key="1">
    <citation type="submission" date="2018-11" db="EMBL/GenBank/DDBJ databases">
        <authorList>
            <consortium name="Pathogen Informatics"/>
        </authorList>
    </citation>
    <scope>NUCLEOTIDE SEQUENCE [LARGE SCALE GENOMIC DNA]</scope>
</reference>
<sequence>MSIFFQNGEYDKLSTIHKESVVHGGAHSGPAFLPWHRELTKRFEFALRQIDPNLYLPYWDSTMDGALARPQDSVIFSAELEGTTDARGFINSGPYLNFRTLEVRNYIIFMRVKCFIENLSSGKSPSEKSSSCARTNDEG</sequence>
<evidence type="ECO:0000313" key="4">
    <source>
        <dbReference type="EMBL" id="VDM67031.1"/>
    </source>
</evidence>
<dbReference type="EMBL" id="UYYB01004361">
    <property type="protein sequence ID" value="VDM67031.1"/>
    <property type="molecule type" value="Genomic_DNA"/>
</dbReference>
<proteinExistence type="predicted"/>
<dbReference type="Pfam" id="PF00264">
    <property type="entry name" value="Tyrosinase"/>
    <property type="match status" value="1"/>
</dbReference>
<evidence type="ECO:0000256" key="2">
    <source>
        <dbReference type="SAM" id="MobiDB-lite"/>
    </source>
</evidence>
<dbReference type="Proteomes" id="UP000270094">
    <property type="component" value="Unassembled WGS sequence"/>
</dbReference>